<proteinExistence type="predicted"/>
<protein>
    <submittedName>
        <fullName evidence="2">Uncharacterized protein</fullName>
    </submittedName>
</protein>
<organism evidence="2">
    <name type="scientific">uncultured Thermomicrobiales bacterium</name>
    <dbReference type="NCBI Taxonomy" id="1645740"/>
    <lineage>
        <taxon>Bacteria</taxon>
        <taxon>Pseudomonadati</taxon>
        <taxon>Thermomicrobiota</taxon>
        <taxon>Thermomicrobia</taxon>
        <taxon>Thermomicrobiales</taxon>
        <taxon>environmental samples</taxon>
    </lineage>
</organism>
<dbReference type="AlphaFoldDB" id="A0A6J4UTB5"/>
<accession>A0A6J4UTB5</accession>
<evidence type="ECO:0000256" key="1">
    <source>
        <dbReference type="SAM" id="MobiDB-lite"/>
    </source>
</evidence>
<feature type="non-terminal residue" evidence="2">
    <location>
        <position position="1"/>
    </location>
</feature>
<evidence type="ECO:0000313" key="2">
    <source>
        <dbReference type="EMBL" id="CAA9555652.1"/>
    </source>
</evidence>
<reference evidence="2" key="1">
    <citation type="submission" date="2020-02" db="EMBL/GenBank/DDBJ databases">
        <authorList>
            <person name="Meier V. D."/>
        </authorList>
    </citation>
    <scope>NUCLEOTIDE SEQUENCE</scope>
    <source>
        <strain evidence="2">AVDCRST_MAG49</strain>
    </source>
</reference>
<gene>
    <name evidence="2" type="ORF">AVDCRST_MAG49-2893</name>
</gene>
<feature type="non-terminal residue" evidence="2">
    <location>
        <position position="39"/>
    </location>
</feature>
<feature type="compositionally biased region" description="Low complexity" evidence="1">
    <location>
        <begin position="1"/>
        <end position="17"/>
    </location>
</feature>
<name>A0A6J4UTB5_9BACT</name>
<dbReference type="EMBL" id="CADCWG010000146">
    <property type="protein sequence ID" value="CAA9555652.1"/>
    <property type="molecule type" value="Genomic_DNA"/>
</dbReference>
<sequence length="39" mass="4241">DATSASGAGPTVAAAPPGRERRPRRWGKERPIARRRPTM</sequence>
<feature type="region of interest" description="Disordered" evidence="1">
    <location>
        <begin position="1"/>
        <end position="39"/>
    </location>
</feature>